<dbReference type="EMBL" id="CAJOBA010001878">
    <property type="protein sequence ID" value="CAF3618960.1"/>
    <property type="molecule type" value="Genomic_DNA"/>
</dbReference>
<evidence type="ECO:0000313" key="6">
    <source>
        <dbReference type="Proteomes" id="UP000663829"/>
    </source>
</evidence>
<gene>
    <name evidence="2" type="ORF">GPM918_LOCUS2501</name>
    <name evidence="3" type="ORF">OVA965_LOCUS6305</name>
    <name evidence="4" type="ORF">SRO942_LOCUS2501</name>
    <name evidence="5" type="ORF">TMI583_LOCUS6301</name>
</gene>
<dbReference type="Proteomes" id="UP000682733">
    <property type="component" value="Unassembled WGS sequence"/>
</dbReference>
<dbReference type="EMBL" id="CAJNOQ010000278">
    <property type="protein sequence ID" value="CAF0781593.1"/>
    <property type="molecule type" value="Genomic_DNA"/>
</dbReference>
<dbReference type="AlphaFoldDB" id="A0A813RJ40"/>
<accession>A0A813RJ40</accession>
<evidence type="ECO:0000313" key="4">
    <source>
        <dbReference type="EMBL" id="CAF3564974.1"/>
    </source>
</evidence>
<evidence type="ECO:0000313" key="2">
    <source>
        <dbReference type="EMBL" id="CAF0781593.1"/>
    </source>
</evidence>
<dbReference type="EMBL" id="CAJNOK010001878">
    <property type="protein sequence ID" value="CAF0834258.1"/>
    <property type="molecule type" value="Genomic_DNA"/>
</dbReference>
<evidence type="ECO:0000256" key="1">
    <source>
        <dbReference type="SAM" id="MobiDB-lite"/>
    </source>
</evidence>
<keyword evidence="6" id="KW-1185">Reference proteome</keyword>
<dbReference type="EMBL" id="CAJOBC010000278">
    <property type="protein sequence ID" value="CAF3564974.1"/>
    <property type="molecule type" value="Genomic_DNA"/>
</dbReference>
<dbReference type="Proteomes" id="UP000681722">
    <property type="component" value="Unassembled WGS sequence"/>
</dbReference>
<comment type="caution">
    <text evidence="2">The sequence shown here is derived from an EMBL/GenBank/DDBJ whole genome shotgun (WGS) entry which is preliminary data.</text>
</comment>
<feature type="region of interest" description="Disordered" evidence="1">
    <location>
        <begin position="674"/>
        <end position="696"/>
    </location>
</feature>
<evidence type="ECO:0000313" key="5">
    <source>
        <dbReference type="EMBL" id="CAF3618960.1"/>
    </source>
</evidence>
<dbReference type="Proteomes" id="UP000663829">
    <property type="component" value="Unassembled WGS sequence"/>
</dbReference>
<dbReference type="Proteomes" id="UP000677228">
    <property type="component" value="Unassembled WGS sequence"/>
</dbReference>
<dbReference type="OrthoDB" id="10007852at2759"/>
<reference evidence="2" key="1">
    <citation type="submission" date="2021-02" db="EMBL/GenBank/DDBJ databases">
        <authorList>
            <person name="Nowell W R."/>
        </authorList>
    </citation>
    <scope>NUCLEOTIDE SEQUENCE</scope>
</reference>
<proteinExistence type="predicted"/>
<protein>
    <submittedName>
        <fullName evidence="2">Uncharacterized protein</fullName>
    </submittedName>
</protein>
<evidence type="ECO:0000313" key="3">
    <source>
        <dbReference type="EMBL" id="CAF0834258.1"/>
    </source>
</evidence>
<sequence length="696" mass="79261">MFASFPKFSFCRTFQQQQPQQACANNIKNEVYECSTDSKNNNSQNYVLPPTSINSHHTISDETKIVEQAKKSENKKALLSIKNVPGKTIHSVTVNGNMSKLAILTDNEQKLYPKNLSLFDETQATNRSSLNDRPTPVKINDERNLSSRSLSSIQNKWDEIHSNNRVSSSSAVNCLQEKAQSSSRLIPITHSTSYSNSNFSPNISDISSPSILANQLPKQTQVDNRIIVSTNNKPCSETATKNTAINNDIKTLNYAIDCHLEDSTYDFAEEFKSIIVHNGTKSYFRTEIRQSDNATAQDPQEPVEMNCEENDVYRIDEVELWNKTIWYISELRINRQPFCRSHWVNSQDKNQYHSIHQKLSSSVCDLKYSTESNLLNKQYATDNDGTIRQPVHSSLSLQNFDLLSSESAIIRQKSEDNIYCLRTDLQKHTTNNVLAALSIQEDDMERNNNLITNEVIKKKLLDILNDDELENACIEDLDYEFGKTALPTKYRSSSDEELSSDEALYDSANTDNNLKYNTISTSYDGGLSSSNSVLTKSRLHRTTSDKQHTEVTVSKKYLNKKITNMLSWYSSPLPHWRTDDLGSYNLDVNNNNALTSTPIIKHSTRKKSDSTTMIISSTDDSDEHINQVNVNDLLNWKTSSKLIQTVDYGMVGNKRKHRYRHYRRKEQYRAIPNQNIPPLHTSSSTLQSKNDTTICI</sequence>
<name>A0A813RJ40_9BILA</name>
<organism evidence="2 6">
    <name type="scientific">Didymodactylos carnosus</name>
    <dbReference type="NCBI Taxonomy" id="1234261"/>
    <lineage>
        <taxon>Eukaryota</taxon>
        <taxon>Metazoa</taxon>
        <taxon>Spiralia</taxon>
        <taxon>Gnathifera</taxon>
        <taxon>Rotifera</taxon>
        <taxon>Eurotatoria</taxon>
        <taxon>Bdelloidea</taxon>
        <taxon>Philodinida</taxon>
        <taxon>Philodinidae</taxon>
        <taxon>Didymodactylos</taxon>
    </lineage>
</organism>